<dbReference type="EMBL" id="JBHFFA010000001">
    <property type="protein sequence ID" value="KAL2649994.1"/>
    <property type="molecule type" value="Genomic_DNA"/>
</dbReference>
<dbReference type="Proteomes" id="UP001605036">
    <property type="component" value="Unassembled WGS sequence"/>
</dbReference>
<dbReference type="AlphaFoldDB" id="A0ABD1ZEX3"/>
<keyword evidence="3" id="KW-1185">Reference proteome</keyword>
<sequence>MCLGLFPDRRPEEMERRPDGAAAALRRPTDALRMAARKAASALAARLALLNGRPARDGRLCAANTLKCLRVHFRIREWKATE</sequence>
<evidence type="ECO:0000313" key="3">
    <source>
        <dbReference type="Proteomes" id="UP001605036"/>
    </source>
</evidence>
<protein>
    <submittedName>
        <fullName evidence="2">Uncharacterized protein</fullName>
    </submittedName>
</protein>
<reference evidence="2 3" key="1">
    <citation type="submission" date="2024-09" db="EMBL/GenBank/DDBJ databases">
        <title>Chromosome-scale assembly of Riccia fluitans.</title>
        <authorList>
            <person name="Paukszto L."/>
            <person name="Sawicki J."/>
            <person name="Karawczyk K."/>
            <person name="Piernik-Szablinska J."/>
            <person name="Szczecinska M."/>
            <person name="Mazdziarz M."/>
        </authorList>
    </citation>
    <scope>NUCLEOTIDE SEQUENCE [LARGE SCALE GENOMIC DNA]</scope>
    <source>
        <strain evidence="2">Rf_01</strain>
        <tissue evidence="2">Aerial parts of the thallus</tissue>
    </source>
</reference>
<organism evidence="2 3">
    <name type="scientific">Riccia fluitans</name>
    <dbReference type="NCBI Taxonomy" id="41844"/>
    <lineage>
        <taxon>Eukaryota</taxon>
        <taxon>Viridiplantae</taxon>
        <taxon>Streptophyta</taxon>
        <taxon>Embryophyta</taxon>
        <taxon>Marchantiophyta</taxon>
        <taxon>Marchantiopsida</taxon>
        <taxon>Marchantiidae</taxon>
        <taxon>Marchantiales</taxon>
        <taxon>Ricciaceae</taxon>
        <taxon>Riccia</taxon>
    </lineage>
</organism>
<accession>A0ABD1ZEX3</accession>
<gene>
    <name evidence="2" type="ORF">R1flu_018122</name>
</gene>
<comment type="caution">
    <text evidence="2">The sequence shown here is derived from an EMBL/GenBank/DDBJ whole genome shotgun (WGS) entry which is preliminary data.</text>
</comment>
<feature type="compositionally biased region" description="Basic and acidic residues" evidence="1">
    <location>
        <begin position="7"/>
        <end position="19"/>
    </location>
</feature>
<name>A0ABD1ZEX3_9MARC</name>
<evidence type="ECO:0000313" key="2">
    <source>
        <dbReference type="EMBL" id="KAL2649994.1"/>
    </source>
</evidence>
<evidence type="ECO:0000256" key="1">
    <source>
        <dbReference type="SAM" id="MobiDB-lite"/>
    </source>
</evidence>
<feature type="region of interest" description="Disordered" evidence="1">
    <location>
        <begin position="1"/>
        <end position="23"/>
    </location>
</feature>
<proteinExistence type="predicted"/>